<accession>A0A382X5S3</accession>
<dbReference type="EMBL" id="UINC01165087">
    <property type="protein sequence ID" value="SVD66283.1"/>
    <property type="molecule type" value="Genomic_DNA"/>
</dbReference>
<dbReference type="AlphaFoldDB" id="A0A382X5S3"/>
<keyword evidence="1" id="KW-0812">Transmembrane</keyword>
<protein>
    <recommendedName>
        <fullName evidence="3">DUF58 domain-containing protein</fullName>
    </recommendedName>
</protein>
<dbReference type="PANTHER" id="PTHR34351:SF2">
    <property type="entry name" value="DUF58 DOMAIN-CONTAINING PROTEIN"/>
    <property type="match status" value="1"/>
</dbReference>
<keyword evidence="1" id="KW-0472">Membrane</keyword>
<evidence type="ECO:0000256" key="1">
    <source>
        <dbReference type="SAM" id="Phobius"/>
    </source>
</evidence>
<evidence type="ECO:0008006" key="3">
    <source>
        <dbReference type="Google" id="ProtNLM"/>
    </source>
</evidence>
<sequence>MALSWYIFAKPTLRLLFLLILLVVIIITAAATGFDLFYRVSYTVLGVLVICYFWSLGMLLSVRVEITGRLNQTKVGESFEQRIKVINSSFIPKYGLELKDMTNLPGHKGGVAINIQSYGEYELDLYLKARK</sequence>
<dbReference type="PANTHER" id="PTHR34351">
    <property type="entry name" value="SLR1927 PROTEIN-RELATED"/>
    <property type="match status" value="1"/>
</dbReference>
<keyword evidence="1" id="KW-1133">Transmembrane helix</keyword>
<gene>
    <name evidence="2" type="ORF">METZ01_LOCUS419137</name>
</gene>
<proteinExistence type="predicted"/>
<feature type="transmembrane region" description="Helical" evidence="1">
    <location>
        <begin position="12"/>
        <end position="34"/>
    </location>
</feature>
<evidence type="ECO:0000313" key="2">
    <source>
        <dbReference type="EMBL" id="SVD66283.1"/>
    </source>
</evidence>
<feature type="non-terminal residue" evidence="2">
    <location>
        <position position="131"/>
    </location>
</feature>
<feature type="transmembrane region" description="Helical" evidence="1">
    <location>
        <begin position="40"/>
        <end position="62"/>
    </location>
</feature>
<reference evidence="2" key="1">
    <citation type="submission" date="2018-05" db="EMBL/GenBank/DDBJ databases">
        <authorList>
            <person name="Lanie J.A."/>
            <person name="Ng W.-L."/>
            <person name="Kazmierczak K.M."/>
            <person name="Andrzejewski T.M."/>
            <person name="Davidsen T.M."/>
            <person name="Wayne K.J."/>
            <person name="Tettelin H."/>
            <person name="Glass J.I."/>
            <person name="Rusch D."/>
            <person name="Podicherti R."/>
            <person name="Tsui H.-C.T."/>
            <person name="Winkler M.E."/>
        </authorList>
    </citation>
    <scope>NUCLEOTIDE SEQUENCE</scope>
</reference>
<name>A0A382X5S3_9ZZZZ</name>
<organism evidence="2">
    <name type="scientific">marine metagenome</name>
    <dbReference type="NCBI Taxonomy" id="408172"/>
    <lineage>
        <taxon>unclassified sequences</taxon>
        <taxon>metagenomes</taxon>
        <taxon>ecological metagenomes</taxon>
    </lineage>
</organism>